<comment type="caution">
    <text evidence="7">The sequence shown here is derived from an EMBL/GenBank/DDBJ whole genome shotgun (WGS) entry which is preliminary data.</text>
</comment>
<evidence type="ECO:0000259" key="6">
    <source>
        <dbReference type="PROSITE" id="PS50977"/>
    </source>
</evidence>
<dbReference type="InterPro" id="IPR023772">
    <property type="entry name" value="DNA-bd_HTH_TetR-type_CS"/>
</dbReference>
<dbReference type="RefSeq" id="WP_167078396.1">
    <property type="nucleotide sequence ID" value="NZ_VVIW01000012.1"/>
</dbReference>
<feature type="DNA-binding region" description="H-T-H motif" evidence="5">
    <location>
        <begin position="31"/>
        <end position="50"/>
    </location>
</feature>
<protein>
    <submittedName>
        <fullName evidence="7">TetR/AcrR family transcriptional regulator</fullName>
    </submittedName>
</protein>
<evidence type="ECO:0000256" key="1">
    <source>
        <dbReference type="ARBA" id="ARBA00022491"/>
    </source>
</evidence>
<dbReference type="InterPro" id="IPR009057">
    <property type="entry name" value="Homeodomain-like_sf"/>
</dbReference>
<evidence type="ECO:0000256" key="3">
    <source>
        <dbReference type="ARBA" id="ARBA00023125"/>
    </source>
</evidence>
<dbReference type="InterPro" id="IPR001647">
    <property type="entry name" value="HTH_TetR"/>
</dbReference>
<name>A0ABX0MER4_9BURK</name>
<proteinExistence type="predicted"/>
<keyword evidence="2" id="KW-0805">Transcription regulation</keyword>
<dbReference type="SUPFAM" id="SSF48498">
    <property type="entry name" value="Tetracyclin repressor-like, C-terminal domain"/>
    <property type="match status" value="1"/>
</dbReference>
<evidence type="ECO:0000256" key="5">
    <source>
        <dbReference type="PROSITE-ProRule" id="PRU00335"/>
    </source>
</evidence>
<dbReference type="PROSITE" id="PS50977">
    <property type="entry name" value="HTH_TETR_2"/>
    <property type="match status" value="1"/>
</dbReference>
<keyword evidence="3 5" id="KW-0238">DNA-binding</keyword>
<gene>
    <name evidence="7" type="ORF">F1609_19905</name>
</gene>
<evidence type="ECO:0000256" key="2">
    <source>
        <dbReference type="ARBA" id="ARBA00023015"/>
    </source>
</evidence>
<dbReference type="PANTHER" id="PTHR30055">
    <property type="entry name" value="HTH-TYPE TRANSCRIPTIONAL REGULATOR RUTR"/>
    <property type="match status" value="1"/>
</dbReference>
<dbReference type="PRINTS" id="PR00455">
    <property type="entry name" value="HTHTETR"/>
</dbReference>
<dbReference type="Gene3D" id="1.10.357.10">
    <property type="entry name" value="Tetracycline Repressor, domain 2"/>
    <property type="match status" value="1"/>
</dbReference>
<accession>A0ABX0MER4</accession>
<keyword evidence="4" id="KW-0804">Transcription</keyword>
<evidence type="ECO:0000256" key="4">
    <source>
        <dbReference type="ARBA" id="ARBA00023163"/>
    </source>
</evidence>
<keyword evidence="1" id="KW-0678">Repressor</keyword>
<dbReference type="EMBL" id="VVIW01000012">
    <property type="protein sequence ID" value="NHZ42421.1"/>
    <property type="molecule type" value="Genomic_DNA"/>
</dbReference>
<dbReference type="PANTHER" id="PTHR30055:SF234">
    <property type="entry name" value="HTH-TYPE TRANSCRIPTIONAL REGULATOR BETI"/>
    <property type="match status" value="1"/>
</dbReference>
<evidence type="ECO:0000313" key="8">
    <source>
        <dbReference type="Proteomes" id="UP000819052"/>
    </source>
</evidence>
<dbReference type="PROSITE" id="PS01081">
    <property type="entry name" value="HTH_TETR_1"/>
    <property type="match status" value="1"/>
</dbReference>
<evidence type="ECO:0000313" key="7">
    <source>
        <dbReference type="EMBL" id="NHZ42421.1"/>
    </source>
</evidence>
<feature type="domain" description="HTH tetR-type" evidence="6">
    <location>
        <begin position="8"/>
        <end position="68"/>
    </location>
</feature>
<dbReference type="InterPro" id="IPR036271">
    <property type="entry name" value="Tet_transcr_reg_TetR-rel_C_sf"/>
</dbReference>
<dbReference type="SUPFAM" id="SSF46689">
    <property type="entry name" value="Homeodomain-like"/>
    <property type="match status" value="1"/>
</dbReference>
<sequence>MSRKPNSEQRRAQIVQALRDTMAEHGYDKATVQLVARRAGLTPGLLHYHFHSKGEILLALVNALAAAAHARYLVFAQDAADADARLGAYIEARLGLGEGADASAVAAWVVIGAEAVRQPEVRLAYQQALAAESMLARELLSASLAAHGKSTANVAALAAALLAMMEGSFQLASAAPACMPMGYAAPLATGMVRRFIDAEPSEAA</sequence>
<dbReference type="Proteomes" id="UP000819052">
    <property type="component" value="Unassembled WGS sequence"/>
</dbReference>
<keyword evidence="8" id="KW-1185">Reference proteome</keyword>
<dbReference type="Pfam" id="PF00440">
    <property type="entry name" value="TetR_N"/>
    <property type="match status" value="1"/>
</dbReference>
<reference evidence="7 8" key="1">
    <citation type="submission" date="2019-09" db="EMBL/GenBank/DDBJ databases">
        <title>Taxonomy of Antarctic Massilia spp.: description of Massilia rubra sp. nov., Massilia aquatica sp. nov., Massilia mucilaginosa sp. nov., Massilia frigida sp. nov. isolated from streams, lakes and regoliths.</title>
        <authorList>
            <person name="Holochova P."/>
            <person name="Sedlacek I."/>
            <person name="Kralova S."/>
            <person name="Maslanova I."/>
            <person name="Busse H.-J."/>
            <person name="Stankova E."/>
            <person name="Vrbovska V."/>
            <person name="Kovarovic V."/>
            <person name="Bartak M."/>
            <person name="Svec P."/>
            <person name="Pantucek R."/>
        </authorList>
    </citation>
    <scope>NUCLEOTIDE SEQUENCE [LARGE SCALE GENOMIC DNA]</scope>
    <source>
        <strain evidence="7 8">CCM 8693</strain>
    </source>
</reference>
<organism evidence="7 8">
    <name type="scientific">Massilia aquatica</name>
    <dbReference type="NCBI Taxonomy" id="2609000"/>
    <lineage>
        <taxon>Bacteria</taxon>
        <taxon>Pseudomonadati</taxon>
        <taxon>Pseudomonadota</taxon>
        <taxon>Betaproteobacteria</taxon>
        <taxon>Burkholderiales</taxon>
        <taxon>Oxalobacteraceae</taxon>
        <taxon>Telluria group</taxon>
        <taxon>Massilia</taxon>
    </lineage>
</organism>
<dbReference type="InterPro" id="IPR050109">
    <property type="entry name" value="HTH-type_TetR-like_transc_reg"/>
</dbReference>